<name>A0A1D8UYF9_9PROT</name>
<keyword evidence="1" id="KW-0614">Plasmid</keyword>
<evidence type="ECO:0000313" key="1">
    <source>
        <dbReference type="EMBL" id="AOX18587.1"/>
    </source>
</evidence>
<geneLocation type="plasmid" evidence="2">
    <name>pkb14400_1</name>
</geneLocation>
<reference evidence="1 2" key="1">
    <citation type="journal article" date="2016" name="Microb. Cell Fact.">
        <title>Dissection of exopolysaccharide biosynthesis in Kozakia baliensis.</title>
        <authorList>
            <person name="Brandt J.U."/>
            <person name="Jakob F."/>
            <person name="Behr J."/>
            <person name="Geissler A.J."/>
            <person name="Vogel R.F."/>
        </authorList>
    </citation>
    <scope>NUCLEOTIDE SEQUENCE [LARGE SCALE GENOMIC DNA]</scope>
    <source>
        <strain evidence="1 2">DSM 14400</strain>
        <plasmid evidence="2">Plasmid pkb14400_1</plasmid>
    </source>
</reference>
<keyword evidence="2" id="KW-1185">Reference proteome</keyword>
<accession>A0A1D8UYF9</accession>
<gene>
    <name evidence="1" type="ORF">A0U89_14970</name>
</gene>
<protein>
    <submittedName>
        <fullName evidence="1">Uncharacterized protein</fullName>
    </submittedName>
</protein>
<sequence>MTKKLTLIVFVCVGVPLGITTIRSLIPPDAPPLAAAFVYYATPLAMMLALLMAVLMAARFFADRPE</sequence>
<proteinExistence type="predicted"/>
<dbReference type="KEGG" id="kba:A0U89_14970"/>
<dbReference type="Proteomes" id="UP000179145">
    <property type="component" value="Plasmid pKB14400_1"/>
</dbReference>
<evidence type="ECO:0000313" key="2">
    <source>
        <dbReference type="Proteomes" id="UP000179145"/>
    </source>
</evidence>
<organism evidence="1 2">
    <name type="scientific">Kozakia baliensis</name>
    <dbReference type="NCBI Taxonomy" id="153496"/>
    <lineage>
        <taxon>Bacteria</taxon>
        <taxon>Pseudomonadati</taxon>
        <taxon>Pseudomonadota</taxon>
        <taxon>Alphaproteobacteria</taxon>
        <taxon>Acetobacterales</taxon>
        <taxon>Acetobacteraceae</taxon>
        <taxon>Kozakia</taxon>
    </lineage>
</organism>
<dbReference type="AlphaFoldDB" id="A0A1D8UYF9"/>
<dbReference type="RefSeq" id="WP_070404051.1">
    <property type="nucleotide sequence ID" value="NZ_BJVW01000026.1"/>
</dbReference>
<dbReference type="EMBL" id="CP014675">
    <property type="protein sequence ID" value="AOX18587.1"/>
    <property type="molecule type" value="Genomic_DNA"/>
</dbReference>